<feature type="non-terminal residue" evidence="2">
    <location>
        <position position="1"/>
    </location>
</feature>
<sequence>SRGFYPVSLSTTANFKVGLVCSSSFHYPDLFLGQHLSTLSIFVIYVMFAVVIC</sequence>
<dbReference type="HOGENOM" id="CLU_3074240_0_0_1"/>
<feature type="transmembrane region" description="Helical" evidence="1">
    <location>
        <begin position="32"/>
        <end position="52"/>
    </location>
</feature>
<evidence type="ECO:0000313" key="2">
    <source>
        <dbReference type="EMBL" id="KIK07888.1"/>
    </source>
</evidence>
<evidence type="ECO:0000256" key="1">
    <source>
        <dbReference type="SAM" id="Phobius"/>
    </source>
</evidence>
<reference evidence="2 3" key="1">
    <citation type="submission" date="2014-04" db="EMBL/GenBank/DDBJ databases">
        <authorList>
            <consortium name="DOE Joint Genome Institute"/>
            <person name="Kuo A."/>
            <person name="Kohler A."/>
            <person name="Nagy L.G."/>
            <person name="Floudas D."/>
            <person name="Copeland A."/>
            <person name="Barry K.W."/>
            <person name="Cichocki N."/>
            <person name="Veneault-Fourrey C."/>
            <person name="LaButti K."/>
            <person name="Lindquist E.A."/>
            <person name="Lipzen A."/>
            <person name="Lundell T."/>
            <person name="Morin E."/>
            <person name="Murat C."/>
            <person name="Sun H."/>
            <person name="Tunlid A."/>
            <person name="Henrissat B."/>
            <person name="Grigoriev I.V."/>
            <person name="Hibbett D.S."/>
            <person name="Martin F."/>
            <person name="Nordberg H.P."/>
            <person name="Cantor M.N."/>
            <person name="Hua S.X."/>
        </authorList>
    </citation>
    <scope>NUCLEOTIDE SEQUENCE [LARGE SCALE GENOMIC DNA]</scope>
    <source>
        <strain evidence="2 3">LaAM-08-1</strain>
    </source>
</reference>
<protein>
    <submittedName>
        <fullName evidence="2">Uncharacterized protein</fullName>
    </submittedName>
</protein>
<reference evidence="3" key="2">
    <citation type="submission" date="2015-01" db="EMBL/GenBank/DDBJ databases">
        <title>Evolutionary Origins and Diversification of the Mycorrhizal Mutualists.</title>
        <authorList>
            <consortium name="DOE Joint Genome Institute"/>
            <consortium name="Mycorrhizal Genomics Consortium"/>
            <person name="Kohler A."/>
            <person name="Kuo A."/>
            <person name="Nagy L.G."/>
            <person name="Floudas D."/>
            <person name="Copeland A."/>
            <person name="Barry K.W."/>
            <person name="Cichocki N."/>
            <person name="Veneault-Fourrey C."/>
            <person name="LaButti K."/>
            <person name="Lindquist E.A."/>
            <person name="Lipzen A."/>
            <person name="Lundell T."/>
            <person name="Morin E."/>
            <person name="Murat C."/>
            <person name="Riley R."/>
            <person name="Ohm R."/>
            <person name="Sun H."/>
            <person name="Tunlid A."/>
            <person name="Henrissat B."/>
            <person name="Grigoriev I.V."/>
            <person name="Hibbett D.S."/>
            <person name="Martin F."/>
        </authorList>
    </citation>
    <scope>NUCLEOTIDE SEQUENCE [LARGE SCALE GENOMIC DNA]</scope>
    <source>
        <strain evidence="3">LaAM-08-1</strain>
    </source>
</reference>
<accession>A0A0C9YIJ9</accession>
<dbReference type="OrthoDB" id="10460469at2759"/>
<dbReference type="AlphaFoldDB" id="A0A0C9YIJ9"/>
<proteinExistence type="predicted"/>
<gene>
    <name evidence="2" type="ORF">K443DRAFT_86259</name>
</gene>
<dbReference type="EMBL" id="KN838545">
    <property type="protein sequence ID" value="KIK07888.1"/>
    <property type="molecule type" value="Genomic_DNA"/>
</dbReference>
<organism evidence="2 3">
    <name type="scientific">Laccaria amethystina LaAM-08-1</name>
    <dbReference type="NCBI Taxonomy" id="1095629"/>
    <lineage>
        <taxon>Eukaryota</taxon>
        <taxon>Fungi</taxon>
        <taxon>Dikarya</taxon>
        <taxon>Basidiomycota</taxon>
        <taxon>Agaricomycotina</taxon>
        <taxon>Agaricomycetes</taxon>
        <taxon>Agaricomycetidae</taxon>
        <taxon>Agaricales</taxon>
        <taxon>Agaricineae</taxon>
        <taxon>Hydnangiaceae</taxon>
        <taxon>Laccaria</taxon>
    </lineage>
</organism>
<keyword evidence="1" id="KW-0472">Membrane</keyword>
<name>A0A0C9YIJ9_9AGAR</name>
<evidence type="ECO:0000313" key="3">
    <source>
        <dbReference type="Proteomes" id="UP000054477"/>
    </source>
</evidence>
<keyword evidence="1" id="KW-0812">Transmembrane</keyword>
<dbReference type="Proteomes" id="UP000054477">
    <property type="component" value="Unassembled WGS sequence"/>
</dbReference>
<keyword evidence="1" id="KW-1133">Transmembrane helix</keyword>
<keyword evidence="3" id="KW-1185">Reference proteome</keyword>